<dbReference type="SUPFAM" id="SSF56300">
    <property type="entry name" value="Metallo-dependent phosphatases"/>
    <property type="match status" value="1"/>
</dbReference>
<comment type="similarity">
    <text evidence="1">Belongs to the CapA family.</text>
</comment>
<dbReference type="Pfam" id="PF09587">
    <property type="entry name" value="PGA_cap"/>
    <property type="match status" value="1"/>
</dbReference>
<feature type="region of interest" description="Disordered" evidence="2">
    <location>
        <begin position="24"/>
        <end position="90"/>
    </location>
</feature>
<evidence type="ECO:0000313" key="5">
    <source>
        <dbReference type="EMBL" id="MFC0390990.1"/>
    </source>
</evidence>
<feature type="compositionally biased region" description="Polar residues" evidence="2">
    <location>
        <begin position="27"/>
        <end position="38"/>
    </location>
</feature>
<dbReference type="SMART" id="SM00854">
    <property type="entry name" value="PGA_cap"/>
    <property type="match status" value="1"/>
</dbReference>
<accession>A0ABV6J552</accession>
<keyword evidence="3" id="KW-0732">Signal</keyword>
<evidence type="ECO:0000259" key="4">
    <source>
        <dbReference type="SMART" id="SM00854"/>
    </source>
</evidence>
<dbReference type="CDD" id="cd07381">
    <property type="entry name" value="MPP_CapA"/>
    <property type="match status" value="1"/>
</dbReference>
<organism evidence="5 6">
    <name type="scientific">Paenibacillus mendelii</name>
    <dbReference type="NCBI Taxonomy" id="206163"/>
    <lineage>
        <taxon>Bacteria</taxon>
        <taxon>Bacillati</taxon>
        <taxon>Bacillota</taxon>
        <taxon>Bacilli</taxon>
        <taxon>Bacillales</taxon>
        <taxon>Paenibacillaceae</taxon>
        <taxon>Paenibacillus</taxon>
    </lineage>
</organism>
<feature type="chain" id="PRO_5047499097" evidence="3">
    <location>
        <begin position="21"/>
        <end position="451"/>
    </location>
</feature>
<dbReference type="Gene3D" id="3.60.21.10">
    <property type="match status" value="1"/>
</dbReference>
<dbReference type="EMBL" id="JBHLVF010000010">
    <property type="protein sequence ID" value="MFC0390990.1"/>
    <property type="molecule type" value="Genomic_DNA"/>
</dbReference>
<keyword evidence="6" id="KW-1185">Reference proteome</keyword>
<protein>
    <submittedName>
        <fullName evidence="5">CapA family protein</fullName>
    </submittedName>
</protein>
<dbReference type="PROSITE" id="PS51257">
    <property type="entry name" value="PROKAR_LIPOPROTEIN"/>
    <property type="match status" value="1"/>
</dbReference>
<dbReference type="PANTHER" id="PTHR33393">
    <property type="entry name" value="POLYGLUTAMINE SYNTHESIS ACCESSORY PROTEIN RV0574C-RELATED"/>
    <property type="match status" value="1"/>
</dbReference>
<evidence type="ECO:0000313" key="6">
    <source>
        <dbReference type="Proteomes" id="UP001589818"/>
    </source>
</evidence>
<dbReference type="InterPro" id="IPR029052">
    <property type="entry name" value="Metallo-depent_PP-like"/>
</dbReference>
<feature type="signal peptide" evidence="3">
    <location>
        <begin position="1"/>
        <end position="20"/>
    </location>
</feature>
<feature type="compositionally biased region" description="Acidic residues" evidence="2">
    <location>
        <begin position="59"/>
        <end position="76"/>
    </location>
</feature>
<sequence length="451" mass="49441">MRALLAALLLLAVLTGCTNVLDPAVETNGSPPESNTGTDGHDAGTPSNDPGDKANPEDNVQDDPDPPVIDDDDDFTDQPVDTGPNDVPVPEDLSHAVWMAVGDIMMHMPQLPGAYDSKKKRYVFDPFFSEVKPILEEGDWTLANLETPIAGRDLEYTGFPRFNAPPELAEALRNAGFTIVTNANNHSLDRNFKGIDRTLTHLEKQGLITKGTARSQAEAEAKTIVEQNGIRMGLLAYTYGTNGIPLPKDKPYSVSLIEEQAIIRDIHALREADADFITVVLHFGTEYQTTPNEAQKTLARKLVAAGADIIAGSHTHVIQPYETIDVSEPDGSVRRGLIIYSMGNFISNQRGGTKDYGVIYKAAIHKNNQTGKTSIGDIEAIPTWVHRYKVNGTNRYTIVPLKQSIEKRSISSLSENEYTELQSTLTVLNKRLQSMSDQAVSVEAIHDEHQD</sequence>
<dbReference type="RefSeq" id="WP_204818337.1">
    <property type="nucleotide sequence ID" value="NZ_JANHOF010000004.1"/>
</dbReference>
<proteinExistence type="inferred from homology"/>
<comment type="caution">
    <text evidence="5">The sequence shown here is derived from an EMBL/GenBank/DDBJ whole genome shotgun (WGS) entry which is preliminary data.</text>
</comment>
<dbReference type="Proteomes" id="UP001589818">
    <property type="component" value="Unassembled WGS sequence"/>
</dbReference>
<dbReference type="InterPro" id="IPR052169">
    <property type="entry name" value="CW_Biosynth-Accessory"/>
</dbReference>
<evidence type="ECO:0000256" key="3">
    <source>
        <dbReference type="SAM" id="SignalP"/>
    </source>
</evidence>
<evidence type="ECO:0000256" key="1">
    <source>
        <dbReference type="ARBA" id="ARBA00005662"/>
    </source>
</evidence>
<gene>
    <name evidence="5" type="ORF">ACFFJ8_06340</name>
</gene>
<dbReference type="InterPro" id="IPR019079">
    <property type="entry name" value="Capsule_synth_CapA"/>
</dbReference>
<dbReference type="PANTHER" id="PTHR33393:SF12">
    <property type="entry name" value="CAPSULE BIOSYNTHESIS PROTEIN CAPA"/>
    <property type="match status" value="1"/>
</dbReference>
<reference evidence="5 6" key="1">
    <citation type="submission" date="2024-09" db="EMBL/GenBank/DDBJ databases">
        <authorList>
            <person name="Sun Q."/>
            <person name="Mori K."/>
        </authorList>
    </citation>
    <scope>NUCLEOTIDE SEQUENCE [LARGE SCALE GENOMIC DNA]</scope>
    <source>
        <strain evidence="5 6">CCM 4839</strain>
    </source>
</reference>
<name>A0ABV6J552_9BACL</name>
<feature type="domain" description="Capsule synthesis protein CapA" evidence="4">
    <location>
        <begin position="97"/>
        <end position="349"/>
    </location>
</feature>
<evidence type="ECO:0000256" key="2">
    <source>
        <dbReference type="SAM" id="MobiDB-lite"/>
    </source>
</evidence>